<dbReference type="InterPro" id="IPR003594">
    <property type="entry name" value="HATPase_dom"/>
</dbReference>
<dbReference type="SMART" id="SM00387">
    <property type="entry name" value="HATPase_c"/>
    <property type="match status" value="1"/>
</dbReference>
<keyword evidence="6" id="KW-1003">Cell membrane</keyword>
<keyword evidence="17" id="KW-0843">Virulence</keyword>
<dbReference type="RefSeq" id="WP_136384216.1">
    <property type="nucleotide sequence ID" value="NZ_SSOD01000004.1"/>
</dbReference>
<keyword evidence="21" id="KW-0812">Transmembrane</keyword>
<keyword evidence="16" id="KW-0346">Stress response</keyword>
<evidence type="ECO:0000256" key="2">
    <source>
        <dbReference type="ARBA" id="ARBA00001936"/>
    </source>
</evidence>
<dbReference type="SUPFAM" id="SSF47384">
    <property type="entry name" value="Homodimeric domain of signal transducing histidine kinase"/>
    <property type="match status" value="1"/>
</dbReference>
<evidence type="ECO:0000256" key="14">
    <source>
        <dbReference type="ARBA" id="ARBA00022912"/>
    </source>
</evidence>
<dbReference type="InterPro" id="IPR003661">
    <property type="entry name" value="HisK_dim/P_dom"/>
</dbReference>
<dbReference type="InterPro" id="IPR003660">
    <property type="entry name" value="HAMP_dom"/>
</dbReference>
<evidence type="ECO:0000256" key="15">
    <source>
        <dbReference type="ARBA" id="ARBA00023012"/>
    </source>
</evidence>
<feature type="transmembrane region" description="Helical" evidence="21">
    <location>
        <begin position="172"/>
        <end position="195"/>
    </location>
</feature>
<dbReference type="InterPro" id="IPR004358">
    <property type="entry name" value="Sig_transdc_His_kin-like_C"/>
</dbReference>
<dbReference type="PANTHER" id="PTHR44936">
    <property type="entry name" value="SENSOR PROTEIN CREC"/>
    <property type="match status" value="1"/>
</dbReference>
<dbReference type="Pfam" id="PF02518">
    <property type="entry name" value="HATPase_c"/>
    <property type="match status" value="1"/>
</dbReference>
<evidence type="ECO:0000256" key="19">
    <source>
        <dbReference type="ARBA" id="ARBA00040454"/>
    </source>
</evidence>
<comment type="cofactor">
    <cofactor evidence="3">
        <name>Mg(2+)</name>
        <dbReference type="ChEBI" id="CHEBI:18420"/>
    </cofactor>
</comment>
<evidence type="ECO:0000256" key="12">
    <source>
        <dbReference type="ARBA" id="ARBA00022840"/>
    </source>
</evidence>
<dbReference type="Pfam" id="PF00672">
    <property type="entry name" value="HAMP"/>
    <property type="match status" value="1"/>
</dbReference>
<dbReference type="OrthoDB" id="9804645at2"/>
<keyword evidence="18" id="KW-0464">Manganese</keyword>
<keyword evidence="8" id="KW-0808">Transferase</keyword>
<evidence type="ECO:0000256" key="13">
    <source>
        <dbReference type="ARBA" id="ARBA00022842"/>
    </source>
</evidence>
<dbReference type="EMBL" id="SSOD01000004">
    <property type="protein sequence ID" value="THF62663.1"/>
    <property type="molecule type" value="Genomic_DNA"/>
</dbReference>
<evidence type="ECO:0000256" key="20">
    <source>
        <dbReference type="ARBA" id="ARBA00041776"/>
    </source>
</evidence>
<keyword evidence="13" id="KW-0460">Magnesium</keyword>
<dbReference type="PROSITE" id="PS50109">
    <property type="entry name" value="HIS_KIN"/>
    <property type="match status" value="1"/>
</dbReference>
<dbReference type="GO" id="GO:0004721">
    <property type="term" value="F:phosphoprotein phosphatase activity"/>
    <property type="evidence" value="ECO:0007669"/>
    <property type="project" value="UniProtKB-KW"/>
</dbReference>
<dbReference type="SUPFAM" id="SSF55874">
    <property type="entry name" value="ATPase domain of HSP90 chaperone/DNA topoisomerase II/histidine kinase"/>
    <property type="match status" value="1"/>
</dbReference>
<keyword evidence="15" id="KW-0902">Two-component regulatory system</keyword>
<keyword evidence="21" id="KW-1133">Transmembrane helix</keyword>
<evidence type="ECO:0000256" key="21">
    <source>
        <dbReference type="SAM" id="Phobius"/>
    </source>
</evidence>
<dbReference type="GO" id="GO:0000155">
    <property type="term" value="F:phosphorelay sensor kinase activity"/>
    <property type="evidence" value="ECO:0007669"/>
    <property type="project" value="InterPro"/>
</dbReference>
<evidence type="ECO:0000259" key="22">
    <source>
        <dbReference type="PROSITE" id="PS50109"/>
    </source>
</evidence>
<dbReference type="AlphaFoldDB" id="A0A4S4AS16"/>
<evidence type="ECO:0000256" key="1">
    <source>
        <dbReference type="ARBA" id="ARBA00000085"/>
    </source>
</evidence>
<dbReference type="GO" id="GO:0005886">
    <property type="term" value="C:plasma membrane"/>
    <property type="evidence" value="ECO:0007669"/>
    <property type="project" value="UniProtKB-SubCell"/>
</dbReference>
<evidence type="ECO:0000256" key="4">
    <source>
        <dbReference type="ARBA" id="ARBA00004651"/>
    </source>
</evidence>
<evidence type="ECO:0000259" key="23">
    <source>
        <dbReference type="PROSITE" id="PS50885"/>
    </source>
</evidence>
<reference evidence="24 25" key="1">
    <citation type="submission" date="2019-04" db="EMBL/GenBank/DDBJ databases">
        <title>Azoarcus rhizosphaerae sp. nov. isolated from rhizosphere of Ficus religiosa.</title>
        <authorList>
            <person name="Lin S.-Y."/>
            <person name="Hameed A."/>
            <person name="Hsu Y.-H."/>
            <person name="Young C.-C."/>
        </authorList>
    </citation>
    <scope>NUCLEOTIDE SEQUENCE [LARGE SCALE GENOMIC DNA]</scope>
    <source>
        <strain evidence="24 25">CC-YHH848</strain>
    </source>
</reference>
<dbReference type="Pfam" id="PF00512">
    <property type="entry name" value="HisKA"/>
    <property type="match status" value="1"/>
</dbReference>
<evidence type="ECO:0000256" key="18">
    <source>
        <dbReference type="ARBA" id="ARBA00023211"/>
    </source>
</evidence>
<protein>
    <recommendedName>
        <fullName evidence="19">Signal transduction histidine-protein kinase/phosphatase MprB</fullName>
        <ecNumber evidence="5">2.7.13.3</ecNumber>
    </recommendedName>
    <alternativeName>
        <fullName evidence="20">Mycobacterial persistence regulator B</fullName>
    </alternativeName>
</protein>
<dbReference type="PRINTS" id="PR00344">
    <property type="entry name" value="BCTRLSENSOR"/>
</dbReference>
<comment type="subcellular location">
    <subcellularLocation>
        <location evidence="4">Cell membrane</location>
        <topology evidence="4">Multi-pass membrane protein</topology>
    </subcellularLocation>
</comment>
<keyword evidence="14" id="KW-0904">Protein phosphatase</keyword>
<gene>
    <name evidence="24" type="ORF">E6O51_06810</name>
</gene>
<evidence type="ECO:0000256" key="16">
    <source>
        <dbReference type="ARBA" id="ARBA00023016"/>
    </source>
</evidence>
<evidence type="ECO:0000256" key="11">
    <source>
        <dbReference type="ARBA" id="ARBA00022801"/>
    </source>
</evidence>
<proteinExistence type="predicted"/>
<dbReference type="Gene3D" id="6.10.340.10">
    <property type="match status" value="1"/>
</dbReference>
<evidence type="ECO:0000256" key="17">
    <source>
        <dbReference type="ARBA" id="ARBA00023026"/>
    </source>
</evidence>
<sequence>MSRLSFSHTLLASFLLIAAILGSAALSGLFAFEAFAARSHEGARGGLYATAAVQQLAERTVDMERSARQFLVLGNPVLLTRFAEAHRESLGALERIEAFGLPHAAALVAGWREAAAESAAALARPARQEGEVTLPLARLTPLNEQLATALRVQLGRNSQRLLVDLEGHRTTLAWHVLAAFVAAGLFAALTGWWMLRPLKAVENAIERLGASRFDQPVAIAGPADLRRLGRRLDWLRERLADLEANRAHLLHHVSHELKTPLAALREGIALLDDHVVGALSGEQHEVVAILENNARVLQERIESLLGYNAAVFDARSLKRRTVALDALLHAVLDGQRLQLQARGLRATVSGTVPKIEADPDKLQIVFANLVGNAVSFSPDGGEIRLVLSRVPGWVRVDCIDQGPGVPAEDAGRIFEPFFQSRRPPPAPRHGSGLGLSIVREFVLAHGGRVQLMPDARGAHFRVELPHDF</sequence>
<comment type="cofactor">
    <cofactor evidence="2">
        <name>Mn(2+)</name>
        <dbReference type="ChEBI" id="CHEBI:29035"/>
    </cofactor>
</comment>
<dbReference type="InterPro" id="IPR036097">
    <property type="entry name" value="HisK_dim/P_sf"/>
</dbReference>
<accession>A0A4S4AS16</accession>
<evidence type="ECO:0000256" key="3">
    <source>
        <dbReference type="ARBA" id="ARBA00001946"/>
    </source>
</evidence>
<comment type="catalytic activity">
    <reaction evidence="1">
        <text>ATP + protein L-histidine = ADP + protein N-phospho-L-histidine.</text>
        <dbReference type="EC" id="2.7.13.3"/>
    </reaction>
</comment>
<organism evidence="24 25">
    <name type="scientific">Pseudothauera rhizosphaerae</name>
    <dbReference type="NCBI Taxonomy" id="2565932"/>
    <lineage>
        <taxon>Bacteria</taxon>
        <taxon>Pseudomonadati</taxon>
        <taxon>Pseudomonadota</taxon>
        <taxon>Betaproteobacteria</taxon>
        <taxon>Rhodocyclales</taxon>
        <taxon>Zoogloeaceae</taxon>
        <taxon>Pseudothauera</taxon>
    </lineage>
</organism>
<evidence type="ECO:0000256" key="8">
    <source>
        <dbReference type="ARBA" id="ARBA00022679"/>
    </source>
</evidence>
<evidence type="ECO:0000256" key="9">
    <source>
        <dbReference type="ARBA" id="ARBA00022741"/>
    </source>
</evidence>
<keyword evidence="7" id="KW-0597">Phosphoprotein</keyword>
<dbReference type="PROSITE" id="PS50885">
    <property type="entry name" value="HAMP"/>
    <property type="match status" value="1"/>
</dbReference>
<keyword evidence="21" id="KW-0472">Membrane</keyword>
<keyword evidence="9" id="KW-0547">Nucleotide-binding</keyword>
<dbReference type="CDD" id="cd00075">
    <property type="entry name" value="HATPase"/>
    <property type="match status" value="1"/>
</dbReference>
<feature type="domain" description="HAMP" evidence="23">
    <location>
        <begin position="192"/>
        <end position="244"/>
    </location>
</feature>
<dbReference type="InterPro" id="IPR036890">
    <property type="entry name" value="HATPase_C_sf"/>
</dbReference>
<evidence type="ECO:0000256" key="5">
    <source>
        <dbReference type="ARBA" id="ARBA00012438"/>
    </source>
</evidence>
<keyword evidence="12" id="KW-0067">ATP-binding</keyword>
<name>A0A4S4AS16_9RHOO</name>
<feature type="domain" description="Histidine kinase" evidence="22">
    <location>
        <begin position="252"/>
        <end position="468"/>
    </location>
</feature>
<dbReference type="SMART" id="SM00388">
    <property type="entry name" value="HisKA"/>
    <property type="match status" value="1"/>
</dbReference>
<dbReference type="SMART" id="SM00304">
    <property type="entry name" value="HAMP"/>
    <property type="match status" value="1"/>
</dbReference>
<dbReference type="Proteomes" id="UP000307956">
    <property type="component" value="Unassembled WGS sequence"/>
</dbReference>
<keyword evidence="25" id="KW-1185">Reference proteome</keyword>
<evidence type="ECO:0000313" key="24">
    <source>
        <dbReference type="EMBL" id="THF62663.1"/>
    </source>
</evidence>
<dbReference type="Gene3D" id="3.30.565.10">
    <property type="entry name" value="Histidine kinase-like ATPase, C-terminal domain"/>
    <property type="match status" value="1"/>
</dbReference>
<dbReference type="CDD" id="cd00082">
    <property type="entry name" value="HisKA"/>
    <property type="match status" value="1"/>
</dbReference>
<evidence type="ECO:0000256" key="10">
    <source>
        <dbReference type="ARBA" id="ARBA00022777"/>
    </source>
</evidence>
<keyword evidence="10 24" id="KW-0418">Kinase</keyword>
<dbReference type="Gene3D" id="1.10.287.130">
    <property type="match status" value="1"/>
</dbReference>
<dbReference type="GO" id="GO:0005524">
    <property type="term" value="F:ATP binding"/>
    <property type="evidence" value="ECO:0007669"/>
    <property type="project" value="UniProtKB-KW"/>
</dbReference>
<dbReference type="PANTHER" id="PTHR44936:SF9">
    <property type="entry name" value="SENSOR PROTEIN CREC"/>
    <property type="match status" value="1"/>
</dbReference>
<comment type="caution">
    <text evidence="24">The sequence shown here is derived from an EMBL/GenBank/DDBJ whole genome shotgun (WGS) entry which is preliminary data.</text>
</comment>
<evidence type="ECO:0000256" key="6">
    <source>
        <dbReference type="ARBA" id="ARBA00022475"/>
    </source>
</evidence>
<keyword evidence="11" id="KW-0378">Hydrolase</keyword>
<dbReference type="InterPro" id="IPR050980">
    <property type="entry name" value="2C_sensor_his_kinase"/>
</dbReference>
<evidence type="ECO:0000256" key="7">
    <source>
        <dbReference type="ARBA" id="ARBA00022553"/>
    </source>
</evidence>
<evidence type="ECO:0000313" key="25">
    <source>
        <dbReference type="Proteomes" id="UP000307956"/>
    </source>
</evidence>
<dbReference type="EC" id="2.7.13.3" evidence="5"/>
<dbReference type="InterPro" id="IPR005467">
    <property type="entry name" value="His_kinase_dom"/>
</dbReference>